<dbReference type="PANTHER" id="PTHR43162">
    <property type="match status" value="1"/>
</dbReference>
<dbReference type="EMBL" id="LAQL01000006">
    <property type="protein sequence ID" value="KLN60758.1"/>
    <property type="molecule type" value="Genomic_DNA"/>
</dbReference>
<dbReference type="InterPro" id="IPR036291">
    <property type="entry name" value="NAD(P)-bd_dom_sf"/>
</dbReference>
<protein>
    <recommendedName>
        <fullName evidence="3">NmrA-like domain-containing protein</fullName>
    </recommendedName>
</protein>
<dbReference type="RefSeq" id="WP_047763972.1">
    <property type="nucleotide sequence ID" value="NZ_LAQL01000006.1"/>
</dbReference>
<dbReference type="PANTHER" id="PTHR43162:SF1">
    <property type="entry name" value="PRESTALK A DIFFERENTIATION PROTEIN A"/>
    <property type="match status" value="1"/>
</dbReference>
<evidence type="ECO:0000313" key="2">
    <source>
        <dbReference type="Proteomes" id="UP000035444"/>
    </source>
</evidence>
<reference evidence="1 2" key="1">
    <citation type="submission" date="2015-03" db="EMBL/GenBank/DDBJ databases">
        <title>Genome Sequence of Kiloniella spongiae MEBiC09566, isolated from a marine sponge.</title>
        <authorList>
            <person name="Shao Z."/>
            <person name="Wang L."/>
            <person name="Li X."/>
        </authorList>
    </citation>
    <scope>NUCLEOTIDE SEQUENCE [LARGE SCALE GENOMIC DNA]</scope>
    <source>
        <strain evidence="1 2">MEBiC09566</strain>
    </source>
</reference>
<evidence type="ECO:0000313" key="1">
    <source>
        <dbReference type="EMBL" id="KLN60758.1"/>
    </source>
</evidence>
<dbReference type="SUPFAM" id="SSF51735">
    <property type="entry name" value="NAD(P)-binding Rossmann-fold domains"/>
    <property type="match status" value="1"/>
</dbReference>
<dbReference type="Gene3D" id="3.90.25.10">
    <property type="entry name" value="UDP-galactose 4-epimerase, domain 1"/>
    <property type="match status" value="1"/>
</dbReference>
<proteinExistence type="predicted"/>
<dbReference type="Proteomes" id="UP000035444">
    <property type="component" value="Unassembled WGS sequence"/>
</dbReference>
<dbReference type="AlphaFoldDB" id="A0A0H2MEG2"/>
<dbReference type="STRING" id="1489064.WH96_09740"/>
<gene>
    <name evidence="1" type="ORF">WH96_09740</name>
</gene>
<name>A0A0H2MEG2_9PROT</name>
<keyword evidence="2" id="KW-1185">Reference proteome</keyword>
<dbReference type="OrthoDB" id="7352262at2"/>
<accession>A0A0H2MEG2</accession>
<dbReference type="InterPro" id="IPR051604">
    <property type="entry name" value="Ergot_Alk_Oxidoreductase"/>
</dbReference>
<dbReference type="Gene3D" id="3.40.50.720">
    <property type="entry name" value="NAD(P)-binding Rossmann-like Domain"/>
    <property type="match status" value="1"/>
</dbReference>
<comment type="caution">
    <text evidence="1">The sequence shown here is derived from an EMBL/GenBank/DDBJ whole genome shotgun (WGS) entry which is preliminary data.</text>
</comment>
<organism evidence="1 2">
    <name type="scientific">Kiloniella spongiae</name>
    <dbReference type="NCBI Taxonomy" id="1489064"/>
    <lineage>
        <taxon>Bacteria</taxon>
        <taxon>Pseudomonadati</taxon>
        <taxon>Pseudomonadota</taxon>
        <taxon>Alphaproteobacteria</taxon>
        <taxon>Rhodospirillales</taxon>
        <taxon>Kiloniellaceae</taxon>
        <taxon>Kiloniella</taxon>
    </lineage>
</organism>
<sequence length="314" mass="34264">MYLVADAGGPIGRAVTEQLVGQGQLARVLTADAACRDLWRGRGVEVNEGDPKHAASWTKALSGVQTLIVILPPFLSEEGLLGAVDDYRSALMDALSSSVSDFPTDHAREIKIVLLSAMGAEKKLGWADTLGQLESDLKGICENLTIIRTAFIMENLASGMAMAKHHSVLPSFFIEKQSYAMVARNDLVSVLVSAALDPLDGYSLLELHGPEAYNLDEIVEAGRNVLNKHIASLSLPEDDWLQIMIDQGLDESAAVLWRDYYKQMNLGNITSDPKATPIAGESKLSDALFQVWKIMRQKERAAIDPDKKIYEGLV</sequence>
<evidence type="ECO:0008006" key="3">
    <source>
        <dbReference type="Google" id="ProtNLM"/>
    </source>
</evidence>